<gene>
    <name evidence="7" type="ORF">GCM10007049_38990</name>
</gene>
<dbReference type="InterPro" id="IPR015943">
    <property type="entry name" value="WD40/YVTN_repeat-like_dom_sf"/>
</dbReference>
<evidence type="ECO:0000256" key="5">
    <source>
        <dbReference type="SAM" id="Phobius"/>
    </source>
</evidence>
<dbReference type="SUPFAM" id="SSF50998">
    <property type="entry name" value="Quinoprotein alcohol dehydrogenase-like"/>
    <property type="match status" value="1"/>
</dbReference>
<dbReference type="SUPFAM" id="SSF49299">
    <property type="entry name" value="PKD domain"/>
    <property type="match status" value="1"/>
</dbReference>
<dbReference type="InterPro" id="IPR018060">
    <property type="entry name" value="HTH_AraC"/>
</dbReference>
<dbReference type="Pfam" id="PF07495">
    <property type="entry name" value="Y_Y_Y"/>
    <property type="match status" value="1"/>
</dbReference>
<reference evidence="7" key="1">
    <citation type="journal article" date="2014" name="Int. J. Syst. Evol. Microbiol.">
        <title>Complete genome sequence of Corynebacterium casei LMG S-19264T (=DSM 44701T), isolated from a smear-ripened cheese.</title>
        <authorList>
            <consortium name="US DOE Joint Genome Institute (JGI-PGF)"/>
            <person name="Walter F."/>
            <person name="Albersmeier A."/>
            <person name="Kalinowski J."/>
            <person name="Ruckert C."/>
        </authorList>
    </citation>
    <scope>NUCLEOTIDE SEQUENCE</scope>
    <source>
        <strain evidence="7">KCTC 12368</strain>
    </source>
</reference>
<proteinExistence type="predicted"/>
<dbReference type="CDD" id="cd00146">
    <property type="entry name" value="PKD"/>
    <property type="match status" value="1"/>
</dbReference>
<evidence type="ECO:0000256" key="1">
    <source>
        <dbReference type="ARBA" id="ARBA00022553"/>
    </source>
</evidence>
<feature type="domain" description="HTH araC/xylS-type" evidence="6">
    <location>
        <begin position="833"/>
        <end position="932"/>
    </location>
</feature>
<dbReference type="InterPro" id="IPR011123">
    <property type="entry name" value="Y_Y_Y"/>
</dbReference>
<evidence type="ECO:0000256" key="3">
    <source>
        <dbReference type="ARBA" id="ARBA00023125"/>
    </source>
</evidence>
<dbReference type="SMART" id="SM00342">
    <property type="entry name" value="HTH_ARAC"/>
    <property type="match status" value="1"/>
</dbReference>
<evidence type="ECO:0000256" key="4">
    <source>
        <dbReference type="ARBA" id="ARBA00023163"/>
    </source>
</evidence>
<feature type="transmembrane region" description="Helical" evidence="5">
    <location>
        <begin position="782"/>
        <end position="801"/>
    </location>
</feature>
<dbReference type="Gene3D" id="2.130.10.10">
    <property type="entry name" value="YVTN repeat-like/Quinoprotein amine dehydrogenase"/>
    <property type="match status" value="3"/>
</dbReference>
<dbReference type="GO" id="GO:0043565">
    <property type="term" value="F:sequence-specific DNA binding"/>
    <property type="evidence" value="ECO:0007669"/>
    <property type="project" value="InterPro"/>
</dbReference>
<dbReference type="InterPro" id="IPR018062">
    <property type="entry name" value="HTH_AraC-typ_CS"/>
</dbReference>
<reference evidence="7" key="2">
    <citation type="submission" date="2020-09" db="EMBL/GenBank/DDBJ databases">
        <authorList>
            <person name="Sun Q."/>
            <person name="Kim S."/>
        </authorList>
    </citation>
    <scope>NUCLEOTIDE SEQUENCE</scope>
    <source>
        <strain evidence="7">KCTC 12368</strain>
    </source>
</reference>
<evidence type="ECO:0000313" key="8">
    <source>
        <dbReference type="Proteomes" id="UP000619457"/>
    </source>
</evidence>
<dbReference type="PANTHER" id="PTHR43547">
    <property type="entry name" value="TWO-COMPONENT HISTIDINE KINASE"/>
    <property type="match status" value="1"/>
</dbReference>
<keyword evidence="5" id="KW-0812">Transmembrane</keyword>
<dbReference type="Gene3D" id="1.10.10.60">
    <property type="entry name" value="Homeodomain-like"/>
    <property type="match status" value="1"/>
</dbReference>
<dbReference type="InterPro" id="IPR013783">
    <property type="entry name" value="Ig-like_fold"/>
</dbReference>
<organism evidence="7 8">
    <name type="scientific">Echinicola pacifica</name>
    <dbReference type="NCBI Taxonomy" id="346377"/>
    <lineage>
        <taxon>Bacteria</taxon>
        <taxon>Pseudomonadati</taxon>
        <taxon>Bacteroidota</taxon>
        <taxon>Cytophagia</taxon>
        <taxon>Cytophagales</taxon>
        <taxon>Cyclobacteriaceae</taxon>
        <taxon>Echinicola</taxon>
    </lineage>
</organism>
<keyword evidence="8" id="KW-1185">Reference proteome</keyword>
<dbReference type="Pfam" id="PF07494">
    <property type="entry name" value="Reg_prop"/>
    <property type="match status" value="6"/>
</dbReference>
<keyword evidence="4" id="KW-0804">Transcription</keyword>
<evidence type="ECO:0000313" key="7">
    <source>
        <dbReference type="EMBL" id="GGZ41973.1"/>
    </source>
</evidence>
<dbReference type="SUPFAM" id="SSF63829">
    <property type="entry name" value="Calcium-dependent phosphotriesterase"/>
    <property type="match status" value="1"/>
</dbReference>
<keyword evidence="2" id="KW-0805">Transcription regulation</keyword>
<dbReference type="InterPro" id="IPR009057">
    <property type="entry name" value="Homeodomain-like_sf"/>
</dbReference>
<evidence type="ECO:0000256" key="2">
    <source>
        <dbReference type="ARBA" id="ARBA00023015"/>
    </source>
</evidence>
<dbReference type="GO" id="GO:0000155">
    <property type="term" value="F:phosphorelay sensor kinase activity"/>
    <property type="evidence" value="ECO:0007669"/>
    <property type="project" value="TreeGrafter"/>
</dbReference>
<dbReference type="GO" id="GO:0003700">
    <property type="term" value="F:DNA-binding transcription factor activity"/>
    <property type="evidence" value="ECO:0007669"/>
    <property type="project" value="InterPro"/>
</dbReference>
<comment type="caution">
    <text evidence="7">The sequence shown here is derived from an EMBL/GenBank/DDBJ whole genome shotgun (WGS) entry which is preliminary data.</text>
</comment>
<dbReference type="Proteomes" id="UP000619457">
    <property type="component" value="Unassembled WGS sequence"/>
</dbReference>
<keyword evidence="5" id="KW-1133">Transmembrane helix</keyword>
<dbReference type="PANTHER" id="PTHR43547:SF2">
    <property type="entry name" value="HYBRID SIGNAL TRANSDUCTION HISTIDINE KINASE C"/>
    <property type="match status" value="1"/>
</dbReference>
<accession>A0A918UYF3</accession>
<dbReference type="Pfam" id="PF12833">
    <property type="entry name" value="HTH_18"/>
    <property type="match status" value="1"/>
</dbReference>
<dbReference type="SUPFAM" id="SSF46689">
    <property type="entry name" value="Homeodomain-like"/>
    <property type="match status" value="1"/>
</dbReference>
<dbReference type="AlphaFoldDB" id="A0A918UYF3"/>
<keyword evidence="3" id="KW-0238">DNA-binding</keyword>
<dbReference type="EMBL" id="BMWX01000012">
    <property type="protein sequence ID" value="GGZ41973.1"/>
    <property type="molecule type" value="Genomic_DNA"/>
</dbReference>
<dbReference type="InterPro" id="IPR035986">
    <property type="entry name" value="PKD_dom_sf"/>
</dbReference>
<dbReference type="PROSITE" id="PS00041">
    <property type="entry name" value="HTH_ARAC_FAMILY_1"/>
    <property type="match status" value="1"/>
</dbReference>
<keyword evidence="5" id="KW-0472">Membrane</keyword>
<dbReference type="Gene3D" id="2.60.40.10">
    <property type="entry name" value="Immunoglobulins"/>
    <property type="match status" value="1"/>
</dbReference>
<dbReference type="PROSITE" id="PS01124">
    <property type="entry name" value="HTH_ARAC_FAMILY_2"/>
    <property type="match status" value="1"/>
</dbReference>
<dbReference type="InterPro" id="IPR011110">
    <property type="entry name" value="Reg_prop"/>
</dbReference>
<sequence>MLVILLTIPGFFGYAQHKIHLHQLPTEGLSDPGITAIYQDHQGFLWLGTQHGLNRFDGYDYLVYNHSGEDASSLSSNQINTIIEDSQNRLWIGTKYGLNVFDRQTKTFKKYLPATDKPHAIPGKNIKVLFVDHQNNLWIGTNEGLAKFREETDDFLVYKNLPNEPNGLSGNDINTLVEDHLHRLWIGTNYAGISLLNPETGQFRSFMNQNNNPYSLSGNTVISIFEDSYQNIWVGTLQEGLNKYDTETNQFKRYLSNDSKQSIATNSIYSISEDMDRKLVVGGMQGGMSIYNRQSDTFIRYTTKGHINHRGNTASVLTDYMNEDKQLLIATSNGGVTIYDNFPSQINAYQSIPGSSNSLSINHISSLIEDQGNSLWIGTDGGGLNHLDLQTGEFVHYLKNSQKGALPDNTILDIEPLAEANQYLLLTQLHGLVLFDKNSKTFEALPVMEGFKPETFQRINRLQDGRMLLYGKHHYAIYSPQENKTLIASEPLPYQLTTYIQGPEGQAYFGTDEGLMALRLPDKTNFHSAGKLSPIPSARLPINSLATDPTGKLLIGTNDGQIFHFDQNELRPLTNSMMGQSPITNLLVSKDKLWATNSSGIWVNGYSDMMEAAGDQWKLYNKQDGLAGNVSKAGTLALGLHGNLYLGSIEGLSIFHPDSLLTNPIAPQAIITSIESPSKELNKSWAQTDLNTIQKIQLDPRQASIKFTFASSNFIKSSKNKYKYRLLGKDEEWQVSQQRSASYTNLPPGNYTLQLLASNNDGVWASSPKTISVTVPPLPLIFWYWSLPIALISLSIGYLLWFRYRKSGQTRAMIPEDKVEIAEKKVKTDPFFEEIDRIILDNLENESFDNKALCTAMGMSRAQLYRKFKENSALTLSAHIKKVKLIHASKLLRTTSLSVSEAASQSGFKNISHFSKSFQQEFNMTPSVYATSFRELAYDTL</sequence>
<keyword evidence="1" id="KW-0597">Phosphoprotein</keyword>
<protein>
    <recommendedName>
        <fullName evidence="6">HTH araC/xylS-type domain-containing protein</fullName>
    </recommendedName>
</protein>
<name>A0A918UYF3_9BACT</name>
<evidence type="ECO:0000259" key="6">
    <source>
        <dbReference type="PROSITE" id="PS01124"/>
    </source>
</evidence>
<dbReference type="InterPro" id="IPR011047">
    <property type="entry name" value="Quinoprotein_ADH-like_sf"/>
</dbReference>